<dbReference type="EMBL" id="JBDJPC010000001">
    <property type="protein sequence ID" value="KAL1516709.1"/>
    <property type="molecule type" value="Genomic_DNA"/>
</dbReference>
<dbReference type="Pfam" id="PF12701">
    <property type="entry name" value="LSM14"/>
    <property type="match status" value="1"/>
</dbReference>
<dbReference type="InterPro" id="IPR010920">
    <property type="entry name" value="LSM_dom_sf"/>
</dbReference>
<comment type="caution">
    <text evidence="2">The sequence shown here is derived from an EMBL/GenBank/DDBJ whole genome shotgun (WGS) entry which is preliminary data.</text>
</comment>
<gene>
    <name evidence="2" type="ORF">ABEB36_000586</name>
</gene>
<dbReference type="Gene3D" id="2.30.30.100">
    <property type="match status" value="1"/>
</dbReference>
<accession>A0ABD1FBQ4</accession>
<reference evidence="2 3" key="1">
    <citation type="submission" date="2024-05" db="EMBL/GenBank/DDBJ databases">
        <title>Genetic variation in Jamaican populations of the coffee berry borer (Hypothenemus hampei).</title>
        <authorList>
            <person name="Errbii M."/>
            <person name="Myrie A."/>
        </authorList>
    </citation>
    <scope>NUCLEOTIDE SEQUENCE [LARGE SCALE GENOMIC DNA]</scope>
    <source>
        <strain evidence="2">JA-Hopewell-2020-01-JO</strain>
        <tissue evidence="2">Whole body</tissue>
    </source>
</reference>
<dbReference type="Proteomes" id="UP001566132">
    <property type="component" value="Unassembled WGS sequence"/>
</dbReference>
<keyword evidence="3" id="KW-1185">Reference proteome</keyword>
<proteinExistence type="predicted"/>
<feature type="domain" description="Lsm14-like N-terminal" evidence="1">
    <location>
        <begin position="1"/>
        <end position="86"/>
    </location>
</feature>
<dbReference type="InterPro" id="IPR025609">
    <property type="entry name" value="Lsm14-like_N"/>
</dbReference>
<evidence type="ECO:0000313" key="2">
    <source>
        <dbReference type="EMBL" id="KAL1516709.1"/>
    </source>
</evidence>
<sequence>MPVRVLKIGKKISVTLKDIRYEGILFQNEVEMITLIDVSVLKTEETQFPDLETATYLESITFNRSEIKNIRVLDNMPTNQFIPVADLLLLRADENRGREQVSPNIHIPYIHIKGINYC</sequence>
<evidence type="ECO:0000313" key="3">
    <source>
        <dbReference type="Proteomes" id="UP001566132"/>
    </source>
</evidence>
<protein>
    <recommendedName>
        <fullName evidence="1">Lsm14-like N-terminal domain-containing protein</fullName>
    </recommendedName>
</protein>
<organism evidence="2 3">
    <name type="scientific">Hypothenemus hampei</name>
    <name type="common">Coffee berry borer</name>
    <dbReference type="NCBI Taxonomy" id="57062"/>
    <lineage>
        <taxon>Eukaryota</taxon>
        <taxon>Metazoa</taxon>
        <taxon>Ecdysozoa</taxon>
        <taxon>Arthropoda</taxon>
        <taxon>Hexapoda</taxon>
        <taxon>Insecta</taxon>
        <taxon>Pterygota</taxon>
        <taxon>Neoptera</taxon>
        <taxon>Endopterygota</taxon>
        <taxon>Coleoptera</taxon>
        <taxon>Polyphaga</taxon>
        <taxon>Cucujiformia</taxon>
        <taxon>Curculionidae</taxon>
        <taxon>Scolytinae</taxon>
        <taxon>Hypothenemus</taxon>
    </lineage>
</organism>
<evidence type="ECO:0000259" key="1">
    <source>
        <dbReference type="SMART" id="SM01271"/>
    </source>
</evidence>
<dbReference type="SMART" id="SM01271">
    <property type="entry name" value="LSM14"/>
    <property type="match status" value="1"/>
</dbReference>
<dbReference type="AlphaFoldDB" id="A0ABD1FBQ4"/>
<name>A0ABD1FBQ4_HYPHA</name>
<dbReference type="SUPFAM" id="SSF50182">
    <property type="entry name" value="Sm-like ribonucleoproteins"/>
    <property type="match status" value="1"/>
</dbReference>